<name>A0AB37IJU7_ENTHR</name>
<dbReference type="RefSeq" id="WP_096710082.1">
    <property type="nucleotide sequence ID" value="NZ_JBFCRC010000005.1"/>
</dbReference>
<reference evidence="2 3" key="1">
    <citation type="submission" date="2015-06" db="EMBL/GenBank/DDBJ databases">
        <title>The Genome Sequence of Enterococcus hirae 88EA1.</title>
        <authorList>
            <consortium name="The Broad Institute Genomics Platform"/>
            <consortium name="The Broad Institute Genome Sequencing Center for Infectious Disease"/>
            <person name="Earl A.M."/>
            <person name="Van Tyne D."/>
            <person name="Lebreton F."/>
            <person name="Saavedra J.T."/>
            <person name="Gilmore M.S."/>
            <person name="Manson McGuire A."/>
            <person name="Clock S."/>
            <person name="Crupain M."/>
            <person name="Rangan U."/>
            <person name="Young S."/>
            <person name="Abouelleil A."/>
            <person name="Cao P."/>
            <person name="Chapman S.B."/>
            <person name="Griggs A."/>
            <person name="Priest M."/>
            <person name="Shea T."/>
            <person name="Wortman J."/>
            <person name="Nusbaum C."/>
            <person name="Birren B."/>
        </authorList>
    </citation>
    <scope>NUCLEOTIDE SEQUENCE [LARGE SCALE GENOMIC DNA]</scope>
    <source>
        <strain evidence="2 3">88EA1</strain>
    </source>
</reference>
<comment type="caution">
    <text evidence="2">The sequence shown here is derived from an EMBL/GenBank/DDBJ whole genome shotgun (WGS) entry which is preliminary data.</text>
</comment>
<evidence type="ECO:0000256" key="1">
    <source>
        <dbReference type="SAM" id="Phobius"/>
    </source>
</evidence>
<dbReference type="Proteomes" id="UP000253498">
    <property type="component" value="Unassembled WGS sequence"/>
</dbReference>
<keyword evidence="1" id="KW-1133">Transmembrane helix</keyword>
<sequence length="214" mass="25946">MKFVEQDFAYYERTIKRMYQSYYWKRILILALLLVIVLAYTGIFQEHLLYNVLLMIIIAGGGIYLYLQKQKFPEVYQKYLEINQPEAKIIKIQEAEYSYNDLEDKSVRINKTGMRNLPSRNKQYTLMVGFSKSFFPREPLQIVYYDMLELTYEEKFRLKRNGYHSMPRFLRRFTFSNLKESIGNMGRFIVGNIFLLVILFRVIRYLWSFIQLLF</sequence>
<keyword evidence="1" id="KW-0812">Transmembrane</keyword>
<evidence type="ECO:0000313" key="2">
    <source>
        <dbReference type="EMBL" id="RBT68268.1"/>
    </source>
</evidence>
<keyword evidence="1" id="KW-0472">Membrane</keyword>
<accession>A0AB37IJU7</accession>
<dbReference type="AlphaFoldDB" id="A0AB37IJU7"/>
<feature type="transmembrane region" description="Helical" evidence="1">
    <location>
        <begin position="188"/>
        <end position="207"/>
    </location>
</feature>
<protein>
    <recommendedName>
        <fullName evidence="4">YcxB-like protein domain-containing protein</fullName>
    </recommendedName>
</protein>
<feature type="transmembrane region" description="Helical" evidence="1">
    <location>
        <begin position="23"/>
        <end position="43"/>
    </location>
</feature>
<gene>
    <name evidence="2" type="ORF">EB03_01392</name>
</gene>
<organism evidence="2 3">
    <name type="scientific">Enterococcus hirae</name>
    <dbReference type="NCBI Taxonomy" id="1354"/>
    <lineage>
        <taxon>Bacteria</taxon>
        <taxon>Bacillati</taxon>
        <taxon>Bacillota</taxon>
        <taxon>Bacilli</taxon>
        <taxon>Lactobacillales</taxon>
        <taxon>Enterococcaceae</taxon>
        <taxon>Enterococcus</taxon>
    </lineage>
</organism>
<evidence type="ECO:0008006" key="4">
    <source>
        <dbReference type="Google" id="ProtNLM"/>
    </source>
</evidence>
<dbReference type="EMBL" id="LESJ01000005">
    <property type="protein sequence ID" value="RBT68268.1"/>
    <property type="molecule type" value="Genomic_DNA"/>
</dbReference>
<feature type="transmembrane region" description="Helical" evidence="1">
    <location>
        <begin position="49"/>
        <end position="67"/>
    </location>
</feature>
<evidence type="ECO:0000313" key="3">
    <source>
        <dbReference type="Proteomes" id="UP000253498"/>
    </source>
</evidence>
<proteinExistence type="predicted"/>